<reference evidence="1" key="1">
    <citation type="submission" date="2022-10" db="EMBL/GenBank/DDBJ databases">
        <title>Culturing micro-colonial fungi from biological soil crusts in the Mojave desert and describing Neophaeococcomyces mojavensis, and introducing the new genera and species Taxawa tesnikishii.</title>
        <authorList>
            <person name="Kurbessoian T."/>
            <person name="Stajich J.E."/>
        </authorList>
    </citation>
    <scope>NUCLEOTIDE SEQUENCE</scope>
    <source>
        <strain evidence="1">JES_112</strain>
    </source>
</reference>
<comment type="caution">
    <text evidence="1">The sequence shown here is derived from an EMBL/GenBank/DDBJ whole genome shotgun (WGS) entry which is preliminary data.</text>
</comment>
<dbReference type="Proteomes" id="UP001172386">
    <property type="component" value="Unassembled WGS sequence"/>
</dbReference>
<proteinExistence type="predicted"/>
<evidence type="ECO:0000313" key="1">
    <source>
        <dbReference type="EMBL" id="KAJ9653287.1"/>
    </source>
</evidence>
<gene>
    <name evidence="1" type="ORF">H2198_007531</name>
</gene>
<evidence type="ECO:0000313" key="2">
    <source>
        <dbReference type="Proteomes" id="UP001172386"/>
    </source>
</evidence>
<accession>A0ACC2ZZS1</accession>
<keyword evidence="2" id="KW-1185">Reference proteome</keyword>
<protein>
    <submittedName>
        <fullName evidence="1">Uncharacterized protein</fullName>
    </submittedName>
</protein>
<name>A0ACC2ZZS1_9EURO</name>
<sequence length="572" mass="63527">MDAERPHKRPRLDVDHAADLRAKRSAFLSSLSRSISPPPGATPVSSAGSVVETRVEVKSKLTIPDVVSQAAVEDSSLKKLEKPVNGAIKPQLLRSPFQLLRARGLPSQDNIDTISLHDILGDPLIKEAWIFNFCFNVNWTMRHFDADVRELVKVKIVHGSWRRDDRNRIAIEEHLKTWKNVEDIKAYLPDQFGTHHSKMIIIFKHDDTAQVIIHTANMLEVDWDHMTQAVWRSPILSLEQRGDDNVKDDRVGSGGRFKSDLLRYLQAYGVKLKSLTEQLSLYDFSTIRAALIASVPSHAKVSDPADKVWGHLALSHALSAMRQARAKASSAKPTSHLVSQVSSIATLPQTWLSDTIYKSAAIQSASIIFPTPTDLRNALTGYATGGSIHTKASSAAHLKQISLLRPQLNRWGTKSPNPANRAGRHLIPPHIKTYISFTAKPTNEQPRPDIEWTLVTSANLSTQAWGTAPKIPKGVKDASQGVVHVQSFEIGVLVWPELFVDQGIGEQKSKIRMVPIFGHDMPDPSPEDAENGIVIGMRMPYDLPLTPYEPDELPWSPSNVYRMPDSLGESWG</sequence>
<dbReference type="EMBL" id="JAPDRQ010000160">
    <property type="protein sequence ID" value="KAJ9653287.1"/>
    <property type="molecule type" value="Genomic_DNA"/>
</dbReference>
<organism evidence="1 2">
    <name type="scientific">Neophaeococcomyces mojaviensis</name>
    <dbReference type="NCBI Taxonomy" id="3383035"/>
    <lineage>
        <taxon>Eukaryota</taxon>
        <taxon>Fungi</taxon>
        <taxon>Dikarya</taxon>
        <taxon>Ascomycota</taxon>
        <taxon>Pezizomycotina</taxon>
        <taxon>Eurotiomycetes</taxon>
        <taxon>Chaetothyriomycetidae</taxon>
        <taxon>Chaetothyriales</taxon>
        <taxon>Chaetothyriales incertae sedis</taxon>
        <taxon>Neophaeococcomyces</taxon>
    </lineage>
</organism>